<accession>A0A4Y4D4D6</accession>
<comment type="caution">
    <text evidence="1">The sequence shown here is derived from an EMBL/GenBank/DDBJ whole genome shotgun (WGS) entry which is preliminary data.</text>
</comment>
<keyword evidence="2" id="KW-1185">Reference proteome</keyword>
<proteinExistence type="predicted"/>
<gene>
    <name evidence="1" type="ORF">ZRA01_37130</name>
</gene>
<sequence length="50" mass="5596">MATNAPACVRLHTPRRTLKLFPSLALYRALRPFTGPMLAWRVAFGRRAAA</sequence>
<protein>
    <submittedName>
        <fullName evidence="1">Uncharacterized protein</fullName>
    </submittedName>
</protein>
<dbReference type="Proteomes" id="UP000318422">
    <property type="component" value="Unassembled WGS sequence"/>
</dbReference>
<reference evidence="1 2" key="1">
    <citation type="submission" date="2019-06" db="EMBL/GenBank/DDBJ databases">
        <title>Whole genome shotgun sequence of Zoogloea ramigera NBRC 15342.</title>
        <authorList>
            <person name="Hosoyama A."/>
            <person name="Uohara A."/>
            <person name="Ohji S."/>
            <person name="Ichikawa N."/>
        </authorList>
    </citation>
    <scope>NUCLEOTIDE SEQUENCE [LARGE SCALE GENOMIC DNA]</scope>
    <source>
        <strain evidence="1 2">NBRC 15342</strain>
    </source>
</reference>
<evidence type="ECO:0000313" key="1">
    <source>
        <dbReference type="EMBL" id="GEC97640.1"/>
    </source>
</evidence>
<dbReference type="EMBL" id="BJNV01000106">
    <property type="protein sequence ID" value="GEC97640.1"/>
    <property type="molecule type" value="Genomic_DNA"/>
</dbReference>
<evidence type="ECO:0000313" key="2">
    <source>
        <dbReference type="Proteomes" id="UP000318422"/>
    </source>
</evidence>
<name>A0A4Y4D4D6_ZOORA</name>
<organism evidence="1 2">
    <name type="scientific">Zoogloea ramigera</name>
    <dbReference type="NCBI Taxonomy" id="350"/>
    <lineage>
        <taxon>Bacteria</taxon>
        <taxon>Pseudomonadati</taxon>
        <taxon>Pseudomonadota</taxon>
        <taxon>Betaproteobacteria</taxon>
        <taxon>Rhodocyclales</taxon>
        <taxon>Zoogloeaceae</taxon>
        <taxon>Zoogloea</taxon>
    </lineage>
</organism>
<dbReference type="RefSeq" id="WP_170183031.1">
    <property type="nucleotide sequence ID" value="NZ_BJNV01000106.1"/>
</dbReference>
<dbReference type="AlphaFoldDB" id="A0A4Y4D4D6"/>